<sequence length="181" mass="18271">MLSLIALPLLALSSLASAGKSSLHKRDLTPEIANSTAVVGAGSHGYTYAGCYNETVYVPNGSGARALANGAMESNATASTKSCLDFCAAGSFQYAGLEYGQECWCSPYLSTLSVQLDASECNLACVGNTSEICGGRLKFTLFNLTGSASGAAALRVGTTGAMGWAGAVGLPVVAAVLVVLL</sequence>
<evidence type="ECO:0000256" key="2">
    <source>
        <dbReference type="ARBA" id="ARBA00022692"/>
    </source>
</evidence>
<evidence type="ECO:0000313" key="11">
    <source>
        <dbReference type="Proteomes" id="UP001562354"/>
    </source>
</evidence>
<evidence type="ECO:0000256" key="7">
    <source>
        <dbReference type="SAM" id="Phobius"/>
    </source>
</evidence>
<dbReference type="PANTHER" id="PTHR24269:SF16">
    <property type="entry name" value="PROTEIN SLG1"/>
    <property type="match status" value="1"/>
</dbReference>
<feature type="domain" description="WSC" evidence="9">
    <location>
        <begin position="45"/>
        <end position="145"/>
    </location>
</feature>
<dbReference type="InterPro" id="IPR051836">
    <property type="entry name" value="Kremen_rcpt"/>
</dbReference>
<evidence type="ECO:0000256" key="8">
    <source>
        <dbReference type="SAM" id="SignalP"/>
    </source>
</evidence>
<dbReference type="SMART" id="SM00321">
    <property type="entry name" value="WSC"/>
    <property type="match status" value="1"/>
</dbReference>
<evidence type="ECO:0000256" key="3">
    <source>
        <dbReference type="ARBA" id="ARBA00022729"/>
    </source>
</evidence>
<name>A0ABR3PNB1_9PEZI</name>
<gene>
    <name evidence="10" type="ORF">AAFC00_001139</name>
</gene>
<evidence type="ECO:0000256" key="4">
    <source>
        <dbReference type="ARBA" id="ARBA00022989"/>
    </source>
</evidence>
<accession>A0ABR3PNB1</accession>
<feature type="signal peptide" evidence="8">
    <location>
        <begin position="1"/>
        <end position="18"/>
    </location>
</feature>
<dbReference type="Proteomes" id="UP001562354">
    <property type="component" value="Unassembled WGS sequence"/>
</dbReference>
<dbReference type="EMBL" id="JBFMKM010000003">
    <property type="protein sequence ID" value="KAL1310912.1"/>
    <property type="molecule type" value="Genomic_DNA"/>
</dbReference>
<keyword evidence="2 7" id="KW-0812">Transmembrane</keyword>
<keyword evidence="3 8" id="KW-0732">Signal</keyword>
<dbReference type="RefSeq" id="XP_069203761.1">
    <property type="nucleotide sequence ID" value="XM_069340292.1"/>
</dbReference>
<keyword evidence="11" id="KW-1185">Reference proteome</keyword>
<keyword evidence="5 7" id="KW-0472">Membrane</keyword>
<dbReference type="InterPro" id="IPR002889">
    <property type="entry name" value="WSC_carb-bd"/>
</dbReference>
<reference evidence="10 11" key="1">
    <citation type="submission" date="2024-07" db="EMBL/GenBank/DDBJ databases">
        <title>Draft sequence of the Neodothiora populina.</title>
        <authorList>
            <person name="Drown D.D."/>
            <person name="Schuette U.S."/>
            <person name="Buechlein A.B."/>
            <person name="Rusch D.R."/>
            <person name="Winton L.W."/>
            <person name="Adams G.A."/>
        </authorList>
    </citation>
    <scope>NUCLEOTIDE SEQUENCE [LARGE SCALE GENOMIC DNA]</scope>
    <source>
        <strain evidence="10 11">CPC 39397</strain>
    </source>
</reference>
<dbReference type="Pfam" id="PF01822">
    <property type="entry name" value="WSC"/>
    <property type="match status" value="1"/>
</dbReference>
<comment type="subcellular location">
    <subcellularLocation>
        <location evidence="1">Membrane</location>
        <topology evidence="1">Single-pass membrane protein</topology>
    </subcellularLocation>
</comment>
<feature type="transmembrane region" description="Helical" evidence="7">
    <location>
        <begin position="161"/>
        <end position="180"/>
    </location>
</feature>
<dbReference type="PANTHER" id="PTHR24269">
    <property type="entry name" value="KREMEN PROTEIN"/>
    <property type="match status" value="1"/>
</dbReference>
<evidence type="ECO:0000256" key="5">
    <source>
        <dbReference type="ARBA" id="ARBA00023136"/>
    </source>
</evidence>
<evidence type="ECO:0000256" key="1">
    <source>
        <dbReference type="ARBA" id="ARBA00004167"/>
    </source>
</evidence>
<comment type="caution">
    <text evidence="10">The sequence shown here is derived from an EMBL/GenBank/DDBJ whole genome shotgun (WGS) entry which is preliminary data.</text>
</comment>
<feature type="chain" id="PRO_5045794021" description="WSC domain-containing protein" evidence="8">
    <location>
        <begin position="19"/>
        <end position="181"/>
    </location>
</feature>
<dbReference type="GeneID" id="95974842"/>
<protein>
    <recommendedName>
        <fullName evidence="9">WSC domain-containing protein</fullName>
    </recommendedName>
</protein>
<keyword evidence="4 7" id="KW-1133">Transmembrane helix</keyword>
<organism evidence="10 11">
    <name type="scientific">Neodothiora populina</name>
    <dbReference type="NCBI Taxonomy" id="2781224"/>
    <lineage>
        <taxon>Eukaryota</taxon>
        <taxon>Fungi</taxon>
        <taxon>Dikarya</taxon>
        <taxon>Ascomycota</taxon>
        <taxon>Pezizomycotina</taxon>
        <taxon>Dothideomycetes</taxon>
        <taxon>Dothideomycetidae</taxon>
        <taxon>Dothideales</taxon>
        <taxon>Dothioraceae</taxon>
        <taxon>Neodothiora</taxon>
    </lineage>
</organism>
<keyword evidence="6" id="KW-0325">Glycoprotein</keyword>
<evidence type="ECO:0000259" key="9">
    <source>
        <dbReference type="PROSITE" id="PS51212"/>
    </source>
</evidence>
<evidence type="ECO:0000313" key="10">
    <source>
        <dbReference type="EMBL" id="KAL1310912.1"/>
    </source>
</evidence>
<evidence type="ECO:0000256" key="6">
    <source>
        <dbReference type="ARBA" id="ARBA00023180"/>
    </source>
</evidence>
<proteinExistence type="predicted"/>
<dbReference type="PROSITE" id="PS51212">
    <property type="entry name" value="WSC"/>
    <property type="match status" value="1"/>
</dbReference>